<dbReference type="Proteomes" id="UP000053558">
    <property type="component" value="Unassembled WGS sequence"/>
</dbReference>
<reference evidence="3" key="1">
    <citation type="journal article" date="2012" name="Science">
        <title>The Paleozoic origin of enzymatic lignin decomposition reconstructed from 31 fungal genomes.</title>
        <authorList>
            <person name="Floudas D."/>
            <person name="Binder M."/>
            <person name="Riley R."/>
            <person name="Barry K."/>
            <person name="Blanchette R.A."/>
            <person name="Henrissat B."/>
            <person name="Martinez A.T."/>
            <person name="Otillar R."/>
            <person name="Spatafora J.W."/>
            <person name="Yadav J.S."/>
            <person name="Aerts A."/>
            <person name="Benoit I."/>
            <person name="Boyd A."/>
            <person name="Carlson A."/>
            <person name="Copeland A."/>
            <person name="Coutinho P.M."/>
            <person name="de Vries R.P."/>
            <person name="Ferreira P."/>
            <person name="Findley K."/>
            <person name="Foster B."/>
            <person name="Gaskell J."/>
            <person name="Glotzer D."/>
            <person name="Gorecki P."/>
            <person name="Heitman J."/>
            <person name="Hesse C."/>
            <person name="Hori C."/>
            <person name="Igarashi K."/>
            <person name="Jurgens J.A."/>
            <person name="Kallen N."/>
            <person name="Kersten P."/>
            <person name="Kohler A."/>
            <person name="Kuees U."/>
            <person name="Kumar T.K.A."/>
            <person name="Kuo A."/>
            <person name="LaButti K."/>
            <person name="Larrondo L.F."/>
            <person name="Lindquist E."/>
            <person name="Ling A."/>
            <person name="Lombard V."/>
            <person name="Lucas S."/>
            <person name="Lundell T."/>
            <person name="Martin R."/>
            <person name="McLaughlin D.J."/>
            <person name="Morgenstern I."/>
            <person name="Morin E."/>
            <person name="Murat C."/>
            <person name="Nagy L.G."/>
            <person name="Nolan M."/>
            <person name="Ohm R.A."/>
            <person name="Patyshakuliyeva A."/>
            <person name="Rokas A."/>
            <person name="Ruiz-Duenas F.J."/>
            <person name="Sabat G."/>
            <person name="Salamov A."/>
            <person name="Samejima M."/>
            <person name="Schmutz J."/>
            <person name="Slot J.C."/>
            <person name="St John F."/>
            <person name="Stenlid J."/>
            <person name="Sun H."/>
            <person name="Sun S."/>
            <person name="Syed K."/>
            <person name="Tsang A."/>
            <person name="Wiebenga A."/>
            <person name="Young D."/>
            <person name="Pisabarro A."/>
            <person name="Eastwood D.C."/>
            <person name="Martin F."/>
            <person name="Cullen D."/>
            <person name="Grigoriev I.V."/>
            <person name="Hibbett D.S."/>
        </authorList>
    </citation>
    <scope>NUCLEOTIDE SEQUENCE [LARGE SCALE GENOMIC DNA]</scope>
    <source>
        <strain evidence="3">RWD-64-598 SS2</strain>
    </source>
</reference>
<sequence>MAAPTSTAINMNNPMQGASYTAGLPRPPTLGISDELWAPRPDEMKTRCYNDLGIYPFPIVTTETIQNVVTPSNQDIVNRLTQMSERFDARVSALEAGRVVPASGGAEEVGPQRGNSGQGARGKQDERGGRRGRGCGHRRRRGQGAPTTLDHMELRVGQYDEDAEDICGKPKAMKEPATRVARKDLIVSMIISI</sequence>
<feature type="compositionally biased region" description="Basic residues" evidence="1">
    <location>
        <begin position="130"/>
        <end position="142"/>
    </location>
</feature>
<dbReference type="KEGG" id="cput:CONPUDRAFT_78227"/>
<feature type="region of interest" description="Disordered" evidence="1">
    <location>
        <begin position="102"/>
        <end position="147"/>
    </location>
</feature>
<dbReference type="EMBL" id="JH711593">
    <property type="protein sequence ID" value="EIW74270.1"/>
    <property type="molecule type" value="Genomic_DNA"/>
</dbReference>
<protein>
    <submittedName>
        <fullName evidence="2">Uncharacterized protein</fullName>
    </submittedName>
</protein>
<accession>R7SEJ7</accession>
<name>R7SEJ7_CONPW</name>
<feature type="compositionally biased region" description="Polar residues" evidence="1">
    <location>
        <begin position="1"/>
        <end position="19"/>
    </location>
</feature>
<dbReference type="RefSeq" id="XP_007775626.1">
    <property type="nucleotide sequence ID" value="XM_007777436.1"/>
</dbReference>
<keyword evidence="3" id="KW-1185">Reference proteome</keyword>
<evidence type="ECO:0000313" key="2">
    <source>
        <dbReference type="EMBL" id="EIW74270.1"/>
    </source>
</evidence>
<gene>
    <name evidence="2" type="ORF">CONPUDRAFT_78227</name>
</gene>
<feature type="region of interest" description="Disordered" evidence="1">
    <location>
        <begin position="1"/>
        <end position="27"/>
    </location>
</feature>
<proteinExistence type="predicted"/>
<dbReference type="GeneID" id="19209724"/>
<evidence type="ECO:0000256" key="1">
    <source>
        <dbReference type="SAM" id="MobiDB-lite"/>
    </source>
</evidence>
<dbReference type="AlphaFoldDB" id="R7SEJ7"/>
<evidence type="ECO:0000313" key="3">
    <source>
        <dbReference type="Proteomes" id="UP000053558"/>
    </source>
</evidence>
<organism evidence="2 3">
    <name type="scientific">Coniophora puteana (strain RWD-64-598)</name>
    <name type="common">Brown rot fungus</name>
    <dbReference type="NCBI Taxonomy" id="741705"/>
    <lineage>
        <taxon>Eukaryota</taxon>
        <taxon>Fungi</taxon>
        <taxon>Dikarya</taxon>
        <taxon>Basidiomycota</taxon>
        <taxon>Agaricomycotina</taxon>
        <taxon>Agaricomycetes</taxon>
        <taxon>Agaricomycetidae</taxon>
        <taxon>Boletales</taxon>
        <taxon>Coniophorineae</taxon>
        <taxon>Coniophoraceae</taxon>
        <taxon>Coniophora</taxon>
    </lineage>
</organism>